<dbReference type="EMBL" id="JAENIO010000037">
    <property type="protein sequence ID" value="MBK1834965.1"/>
    <property type="molecule type" value="Genomic_DNA"/>
</dbReference>
<gene>
    <name evidence="1" type="ORF">JIN78_12920</name>
</gene>
<protein>
    <recommendedName>
        <fullName evidence="3">TPM domain-containing protein</fullName>
    </recommendedName>
</protein>
<evidence type="ECO:0008006" key="3">
    <source>
        <dbReference type="Google" id="ProtNLM"/>
    </source>
</evidence>
<accession>A0A934VNE9</accession>
<comment type="caution">
    <text evidence="1">The sequence shown here is derived from an EMBL/GenBank/DDBJ whole genome shotgun (WGS) entry which is preliminary data.</text>
</comment>
<organism evidence="1 2">
    <name type="scientific">Roseibacillus ishigakijimensis</name>
    <dbReference type="NCBI Taxonomy" id="454146"/>
    <lineage>
        <taxon>Bacteria</taxon>
        <taxon>Pseudomonadati</taxon>
        <taxon>Verrucomicrobiota</taxon>
        <taxon>Verrucomicrobiia</taxon>
        <taxon>Verrucomicrobiales</taxon>
        <taxon>Verrucomicrobiaceae</taxon>
        <taxon>Roseibacillus</taxon>
    </lineage>
</organism>
<name>A0A934VNE9_9BACT</name>
<keyword evidence="2" id="KW-1185">Reference proteome</keyword>
<proteinExistence type="predicted"/>
<dbReference type="AlphaFoldDB" id="A0A934VNE9"/>
<sequence length="218" mass="24371">MTKCPRCVQRIHRAAESCPHCGFVIAEVDQLFGGGQVRVAALCDAAGALRAKERKRMRLLMNDFENRFPQLFFAVYLGAFEEASHLRQFGFWLLNRGEFVDVEKTRSNAGGILLTLDVAGKSAGLSYGYGLQPFLKEKDTFAALSCGHPLFLQGQYLRGIEMVLQRLEAILVRQSKRAAKNPAAFQETSLEQATPLKPERGLSELLRLRRAATEVREP</sequence>
<evidence type="ECO:0000313" key="2">
    <source>
        <dbReference type="Proteomes" id="UP000604083"/>
    </source>
</evidence>
<dbReference type="Proteomes" id="UP000604083">
    <property type="component" value="Unassembled WGS sequence"/>
</dbReference>
<evidence type="ECO:0000313" key="1">
    <source>
        <dbReference type="EMBL" id="MBK1834965.1"/>
    </source>
</evidence>
<dbReference type="RefSeq" id="WP_200392399.1">
    <property type="nucleotide sequence ID" value="NZ_JAENIO010000037.1"/>
</dbReference>
<reference evidence="1" key="1">
    <citation type="submission" date="2021-01" db="EMBL/GenBank/DDBJ databases">
        <title>Modified the classification status of verrucomicrobia.</title>
        <authorList>
            <person name="Feng X."/>
        </authorList>
    </citation>
    <scope>NUCLEOTIDE SEQUENCE</scope>
    <source>
        <strain evidence="1">KCTC 12986</strain>
    </source>
</reference>